<dbReference type="EMBL" id="OOGT01000050">
    <property type="protein sequence ID" value="SPL70267.1"/>
    <property type="molecule type" value="Genomic_DNA"/>
</dbReference>
<feature type="signal peptide" evidence="1">
    <location>
        <begin position="1"/>
        <end position="22"/>
    </location>
</feature>
<feature type="domain" description="Lysozyme inhibitor LprI-like N-terminal" evidence="2">
    <location>
        <begin position="49"/>
        <end position="129"/>
    </location>
</feature>
<sequence length="134" mass="15594">MNKPYLKSILISSALIATNLYAETPDIYDRCVNQTIQEMNLAGINNMVVDACSNQAKSVYEKQIVKLLDKIRKQSQQYKQPERYEAIMKSQRLWKAYIDQECNNAGNYIGSPMYSFCPMQEYKNRVDQLNEYAN</sequence>
<dbReference type="Proteomes" id="UP000245974">
    <property type="component" value="Unassembled WGS sequence"/>
</dbReference>
<feature type="chain" id="PRO_5015495995" description="Lysozyme inhibitor LprI-like N-terminal domain-containing protein" evidence="1">
    <location>
        <begin position="23"/>
        <end position="134"/>
    </location>
</feature>
<dbReference type="OrthoDB" id="7340239at2"/>
<accession>A0A2U3MXW3</accession>
<keyword evidence="1" id="KW-0732">Signal</keyword>
<dbReference type="InterPro" id="IPR009739">
    <property type="entry name" value="LprI-like_N"/>
</dbReference>
<name>A0A2U3MXW3_9GAMM</name>
<protein>
    <recommendedName>
        <fullName evidence="2">Lysozyme inhibitor LprI-like N-terminal domain-containing protein</fullName>
    </recommendedName>
</protein>
<evidence type="ECO:0000313" key="3">
    <source>
        <dbReference type="EMBL" id="SPL70267.1"/>
    </source>
</evidence>
<dbReference type="AlphaFoldDB" id="A0A2U3MXW3"/>
<dbReference type="InParanoid" id="A0A2U3MXW3"/>
<dbReference type="RefSeq" id="WP_121973760.1">
    <property type="nucleotide sequence ID" value="NZ_OOGT01000050.1"/>
</dbReference>
<proteinExistence type="predicted"/>
<dbReference type="Gene3D" id="1.20.1270.180">
    <property type="match status" value="1"/>
</dbReference>
<dbReference type="Pfam" id="PF07007">
    <property type="entry name" value="LprI"/>
    <property type="match status" value="1"/>
</dbReference>
<organism evidence="3 4">
    <name type="scientific">Acinetobacter stercoris</name>
    <dbReference type="NCBI Taxonomy" id="2126983"/>
    <lineage>
        <taxon>Bacteria</taxon>
        <taxon>Pseudomonadati</taxon>
        <taxon>Pseudomonadota</taxon>
        <taxon>Gammaproteobacteria</taxon>
        <taxon>Moraxellales</taxon>
        <taxon>Moraxellaceae</taxon>
        <taxon>Acinetobacter</taxon>
    </lineage>
</organism>
<evidence type="ECO:0000313" key="4">
    <source>
        <dbReference type="Proteomes" id="UP000245974"/>
    </source>
</evidence>
<reference evidence="4" key="1">
    <citation type="submission" date="2018-03" db="EMBL/GenBank/DDBJ databases">
        <authorList>
            <person name="Blom J."/>
        </authorList>
    </citation>
    <scope>NUCLEOTIDE SEQUENCE [LARGE SCALE GENOMIC DNA]</scope>
    <source>
        <strain evidence="4">KPC-SM-21</strain>
    </source>
</reference>
<evidence type="ECO:0000259" key="2">
    <source>
        <dbReference type="Pfam" id="PF07007"/>
    </source>
</evidence>
<evidence type="ECO:0000256" key="1">
    <source>
        <dbReference type="SAM" id="SignalP"/>
    </source>
</evidence>
<keyword evidence="4" id="KW-1185">Reference proteome</keyword>
<gene>
    <name evidence="3" type="ORF">KPC_1445</name>
</gene>